<evidence type="ECO:0000256" key="13">
    <source>
        <dbReference type="SAM" id="Phobius"/>
    </source>
</evidence>
<dbReference type="OrthoDB" id="5311848at2759"/>
<dbReference type="GeneID" id="27356120"/>
<keyword evidence="10 13" id="KW-0472">Membrane</keyword>
<keyword evidence="9 13" id="KW-1133">Transmembrane helix</keyword>
<feature type="transmembrane region" description="Helical" evidence="13">
    <location>
        <begin position="494"/>
        <end position="511"/>
    </location>
</feature>
<dbReference type="GO" id="GO:0031965">
    <property type="term" value="C:nuclear membrane"/>
    <property type="evidence" value="ECO:0007669"/>
    <property type="project" value="UniProtKB-SubCell"/>
</dbReference>
<evidence type="ECO:0000256" key="4">
    <source>
        <dbReference type="ARBA" id="ARBA00010473"/>
    </source>
</evidence>
<proteinExistence type="inferred from homology"/>
<evidence type="ECO:0000256" key="6">
    <source>
        <dbReference type="ARBA" id="ARBA00022692"/>
    </source>
</evidence>
<evidence type="ECO:0000256" key="11">
    <source>
        <dbReference type="ARBA" id="ARBA00023180"/>
    </source>
</evidence>
<evidence type="ECO:0008006" key="17">
    <source>
        <dbReference type="Google" id="ProtNLM"/>
    </source>
</evidence>
<evidence type="ECO:0000256" key="5">
    <source>
        <dbReference type="ARBA" id="ARBA00022459"/>
    </source>
</evidence>
<evidence type="ECO:0000313" key="16">
    <source>
        <dbReference type="Proteomes" id="UP000053342"/>
    </source>
</evidence>
<comment type="similarity">
    <text evidence="4">Belongs to the KAR5 family.</text>
</comment>
<keyword evidence="6 13" id="KW-0812">Transmembrane</keyword>
<accession>A0A0D2DT46</accession>
<dbReference type="InterPro" id="IPR007292">
    <property type="entry name" value="Nuclear_fusion_Kar5"/>
</dbReference>
<dbReference type="STRING" id="215243.A0A0D2DT46"/>
<dbReference type="PROSITE" id="PS51257">
    <property type="entry name" value="PROKAR_LIPOPROTEIN"/>
    <property type="match status" value="1"/>
</dbReference>
<dbReference type="PANTHER" id="PTHR28012:SF1">
    <property type="entry name" value="NUCLEAR FUSION PROTEIN KAR5"/>
    <property type="match status" value="1"/>
</dbReference>
<dbReference type="VEuPathDB" id="FungiDB:PV06_04046"/>
<keyword evidence="7 14" id="KW-0732">Signal</keyword>
<dbReference type="Proteomes" id="UP000053342">
    <property type="component" value="Unassembled WGS sequence"/>
</dbReference>
<evidence type="ECO:0000256" key="10">
    <source>
        <dbReference type="ARBA" id="ARBA00023136"/>
    </source>
</evidence>
<feature type="transmembrane region" description="Helical" evidence="13">
    <location>
        <begin position="545"/>
        <end position="567"/>
    </location>
</feature>
<comment type="function">
    <text evidence="1">Required for nuclear membrane fusion during karyogamy.</text>
</comment>
<feature type="transmembrane region" description="Helical" evidence="13">
    <location>
        <begin position="469"/>
        <end position="487"/>
    </location>
</feature>
<dbReference type="GO" id="GO:0000742">
    <property type="term" value="P:karyogamy involved in conjugation with cellular fusion"/>
    <property type="evidence" value="ECO:0007669"/>
    <property type="project" value="InterPro"/>
</dbReference>
<evidence type="ECO:0000256" key="12">
    <source>
        <dbReference type="ARBA" id="ARBA00023242"/>
    </source>
</evidence>
<gene>
    <name evidence="15" type="ORF">PV06_04046</name>
</gene>
<dbReference type="RefSeq" id="XP_016265891.1">
    <property type="nucleotide sequence ID" value="XM_016404886.1"/>
</dbReference>
<reference evidence="15 16" key="1">
    <citation type="submission" date="2015-01" db="EMBL/GenBank/DDBJ databases">
        <title>The Genome Sequence of Exophiala oligosperma CBS72588.</title>
        <authorList>
            <consortium name="The Broad Institute Genomics Platform"/>
            <person name="Cuomo C."/>
            <person name="de Hoog S."/>
            <person name="Gorbushina A."/>
            <person name="Stielow B."/>
            <person name="Teixiera M."/>
            <person name="Abouelleil A."/>
            <person name="Chapman S.B."/>
            <person name="Priest M."/>
            <person name="Young S.K."/>
            <person name="Wortman J."/>
            <person name="Nusbaum C."/>
            <person name="Birren B."/>
        </authorList>
    </citation>
    <scope>NUCLEOTIDE SEQUENCE [LARGE SCALE GENOMIC DNA]</scope>
    <source>
        <strain evidence="15 16">CBS 72588</strain>
    </source>
</reference>
<name>A0A0D2DT46_9EURO</name>
<feature type="signal peptide" evidence="14">
    <location>
        <begin position="1"/>
        <end position="29"/>
    </location>
</feature>
<keyword evidence="8" id="KW-0256">Endoplasmic reticulum</keyword>
<keyword evidence="5" id="KW-0415">Karyogamy</keyword>
<keyword evidence="11" id="KW-0325">Glycoprotein</keyword>
<dbReference type="PANTHER" id="PTHR28012">
    <property type="entry name" value="NUCLEAR FUSION PROTEIN KAR5"/>
    <property type="match status" value="1"/>
</dbReference>
<evidence type="ECO:0000313" key="15">
    <source>
        <dbReference type="EMBL" id="KIW45675.1"/>
    </source>
</evidence>
<organism evidence="15 16">
    <name type="scientific">Exophiala oligosperma</name>
    <dbReference type="NCBI Taxonomy" id="215243"/>
    <lineage>
        <taxon>Eukaryota</taxon>
        <taxon>Fungi</taxon>
        <taxon>Dikarya</taxon>
        <taxon>Ascomycota</taxon>
        <taxon>Pezizomycotina</taxon>
        <taxon>Eurotiomycetes</taxon>
        <taxon>Chaetothyriomycetidae</taxon>
        <taxon>Chaetothyriales</taxon>
        <taxon>Herpotrichiellaceae</taxon>
        <taxon>Exophiala</taxon>
    </lineage>
</organism>
<evidence type="ECO:0000256" key="9">
    <source>
        <dbReference type="ARBA" id="ARBA00022989"/>
    </source>
</evidence>
<evidence type="ECO:0000256" key="3">
    <source>
        <dbReference type="ARBA" id="ARBA00004586"/>
    </source>
</evidence>
<comment type="subcellular location">
    <subcellularLocation>
        <location evidence="3">Endoplasmic reticulum membrane</location>
    </subcellularLocation>
    <subcellularLocation>
        <location evidence="2">Nucleus membrane</location>
    </subcellularLocation>
</comment>
<evidence type="ECO:0000256" key="14">
    <source>
        <dbReference type="SAM" id="SignalP"/>
    </source>
</evidence>
<dbReference type="EMBL" id="KN847334">
    <property type="protein sequence ID" value="KIW45675.1"/>
    <property type="molecule type" value="Genomic_DNA"/>
</dbReference>
<evidence type="ECO:0000256" key="2">
    <source>
        <dbReference type="ARBA" id="ARBA00004126"/>
    </source>
</evidence>
<keyword evidence="12" id="KW-0539">Nucleus</keyword>
<keyword evidence="16" id="KW-1185">Reference proteome</keyword>
<dbReference type="AlphaFoldDB" id="A0A0D2DT46"/>
<protein>
    <recommendedName>
        <fullName evidence="17">Nuclear fusion protein KAR5</fullName>
    </recommendedName>
</protein>
<dbReference type="GO" id="GO:0005789">
    <property type="term" value="C:endoplasmic reticulum membrane"/>
    <property type="evidence" value="ECO:0007669"/>
    <property type="project" value="UniProtKB-SubCell"/>
</dbReference>
<dbReference type="GO" id="GO:0048288">
    <property type="term" value="P:nuclear membrane fusion involved in karyogamy"/>
    <property type="evidence" value="ECO:0007669"/>
    <property type="project" value="InterPro"/>
</dbReference>
<evidence type="ECO:0000256" key="8">
    <source>
        <dbReference type="ARBA" id="ARBA00022824"/>
    </source>
</evidence>
<sequence length="617" mass="69178">MSFTRGLQGLRSTQLIFLVCLIFSQACQAKTFLGADLTWTALRKERSDLQPDLTDLLAFRDLDQDPVFEKAMHVIDNLATQSTCQQTAAAQLLITCKASEKASNHKPVNHELLERSKSAYAVRVAVCETGEGRATIPPACRPVLDIPRRLQGEIDVVNAKSLTSCLEGLMLEHYYWTSYSNSRQDANILCQASTLEATRLDALFSYQKLAELLPDFREVLESTRSQWLGFLKQQEQEAQKLTNVQQKNYADLKMQHEMHARTFEHVMGTAKEDLDGISQQLRQYMAETSSDIDQTHETLGYVLSDFTILRDLVAEVMSAAGRNNAEIAAMHAEEMHNVQDIALATTATLNKLLSKETVQVINGLLQQVRTDLDIISSSQIEQLTRAEEHLRVSDKLTESQRTNAAGVQEIYDTSSLLASQLHTADAVATRVSSRLDKVNEALNRVEEASSALSALFAFIAVPTQMMQQLHLRLLAVFSMPAIILLIWKPRKYSFTVMAAYVFLESLMSLFVQHGRTISTWLQRLSVRSQDATDLAFGFAGQHSTLLFTTFGIILVLCCCAIIASCHIKARYSQKRSSPKLSRCDEDFERLSVAYRLRGGKHLHFGTVDRFRRAVTVA</sequence>
<feature type="chain" id="PRO_5002251713" description="Nuclear fusion protein KAR5" evidence="14">
    <location>
        <begin position="30"/>
        <end position="617"/>
    </location>
</feature>
<evidence type="ECO:0000256" key="1">
    <source>
        <dbReference type="ARBA" id="ARBA00003389"/>
    </source>
</evidence>
<evidence type="ECO:0000256" key="7">
    <source>
        <dbReference type="ARBA" id="ARBA00022729"/>
    </source>
</evidence>
<dbReference type="HOGENOM" id="CLU_444833_0_0_1"/>